<keyword evidence="9" id="KW-1185">Reference proteome</keyword>
<dbReference type="OrthoDB" id="2530521at2759"/>
<dbReference type="InterPro" id="IPR000297">
    <property type="entry name" value="PPIase_PpiC"/>
</dbReference>
<accession>A0A0A1U3E6</accession>
<sequence>MTDLCCAHILVKHTGSRNPHSWREKNITRTKDEAMKKLKILREQITSGQKDFRKTAMIESDCGSSTNGGLLNGKTDQFQKPFSDAYLKLQIGEVSDIVETDSGVHIILRLPLGTL</sequence>
<keyword evidence="3 4" id="KW-0413">Isomerase</keyword>
<dbReference type="EMBL" id="KB207015">
    <property type="protein sequence ID" value="ELP86131.1"/>
    <property type="molecule type" value="Genomic_DNA"/>
</dbReference>
<organism evidence="8 9">
    <name type="scientific">Entamoeba invadens IP1</name>
    <dbReference type="NCBI Taxonomy" id="370355"/>
    <lineage>
        <taxon>Eukaryota</taxon>
        <taxon>Amoebozoa</taxon>
        <taxon>Evosea</taxon>
        <taxon>Archamoebae</taxon>
        <taxon>Mastigamoebida</taxon>
        <taxon>Entamoebidae</taxon>
        <taxon>Entamoeba</taxon>
    </lineage>
</organism>
<dbReference type="Proteomes" id="UP000014680">
    <property type="component" value="Unassembled WGS sequence"/>
</dbReference>
<dbReference type="InterPro" id="IPR046357">
    <property type="entry name" value="PPIase_dom_sf"/>
</dbReference>
<reference evidence="8 9" key="1">
    <citation type="submission" date="2012-10" db="EMBL/GenBank/DDBJ databases">
        <authorList>
            <person name="Zafar N."/>
            <person name="Inman J."/>
            <person name="Hall N."/>
            <person name="Lorenzi H."/>
            <person name="Caler E."/>
        </authorList>
    </citation>
    <scope>NUCLEOTIDE SEQUENCE [LARGE SCALE GENOMIC DNA]</scope>
    <source>
        <strain evidence="8 9">IP1</strain>
    </source>
</reference>
<dbReference type="KEGG" id="eiv:EIN_327880"/>
<dbReference type="GeneID" id="14885085"/>
<dbReference type="FunFam" id="3.10.50.40:FF:000010">
    <property type="entry name" value="Peptidyl-prolyl cis-trans isomerase Pin1"/>
    <property type="match status" value="1"/>
</dbReference>
<dbReference type="AlphaFoldDB" id="A0A0A1U3E6"/>
<protein>
    <recommendedName>
        <fullName evidence="5">Peptidyl-prolyl cis-trans isomerase</fullName>
        <ecNumber evidence="5">5.2.1.8</ecNumber>
    </recommendedName>
</protein>
<dbReference type="OMA" id="WEMRTSR"/>
<keyword evidence="2 4" id="KW-0697">Rotamase</keyword>
<comment type="catalytic activity">
    <reaction evidence="1 5">
        <text>[protein]-peptidylproline (omega=180) = [protein]-peptidylproline (omega=0)</text>
        <dbReference type="Rhea" id="RHEA:16237"/>
        <dbReference type="Rhea" id="RHEA-COMP:10747"/>
        <dbReference type="Rhea" id="RHEA-COMP:10748"/>
        <dbReference type="ChEBI" id="CHEBI:83833"/>
        <dbReference type="ChEBI" id="CHEBI:83834"/>
        <dbReference type="EC" id="5.2.1.8"/>
    </reaction>
</comment>
<dbReference type="PANTHER" id="PTHR10657">
    <property type="entry name" value="PEPTIDYL-PROLYL CIS-TRANS ISOMERASE"/>
    <property type="match status" value="1"/>
</dbReference>
<keyword evidence="6" id="KW-0175">Coiled coil</keyword>
<dbReference type="EC" id="5.2.1.8" evidence="5"/>
<dbReference type="RefSeq" id="XP_004185477.1">
    <property type="nucleotide sequence ID" value="XM_004185429.1"/>
</dbReference>
<feature type="coiled-coil region" evidence="6">
    <location>
        <begin position="24"/>
        <end position="51"/>
    </location>
</feature>
<dbReference type="GO" id="GO:0005829">
    <property type="term" value="C:cytosol"/>
    <property type="evidence" value="ECO:0007669"/>
    <property type="project" value="TreeGrafter"/>
</dbReference>
<evidence type="ECO:0000313" key="8">
    <source>
        <dbReference type="EMBL" id="ELP86131.1"/>
    </source>
</evidence>
<dbReference type="GO" id="GO:0005634">
    <property type="term" value="C:nucleus"/>
    <property type="evidence" value="ECO:0007669"/>
    <property type="project" value="TreeGrafter"/>
</dbReference>
<evidence type="ECO:0000313" key="9">
    <source>
        <dbReference type="Proteomes" id="UP000014680"/>
    </source>
</evidence>
<evidence type="ECO:0000256" key="4">
    <source>
        <dbReference type="PROSITE-ProRule" id="PRU00278"/>
    </source>
</evidence>
<evidence type="ECO:0000256" key="1">
    <source>
        <dbReference type="ARBA" id="ARBA00000971"/>
    </source>
</evidence>
<dbReference type="InterPro" id="IPR051370">
    <property type="entry name" value="PPIase_Pin1"/>
</dbReference>
<evidence type="ECO:0000259" key="7">
    <source>
        <dbReference type="PROSITE" id="PS50198"/>
    </source>
</evidence>
<dbReference type="PANTHER" id="PTHR10657:SF4">
    <property type="entry name" value="PEPTIDYL-PROLYL CIS-TRANS ISOMERASE-RELATED"/>
    <property type="match status" value="1"/>
</dbReference>
<evidence type="ECO:0000256" key="3">
    <source>
        <dbReference type="ARBA" id="ARBA00023235"/>
    </source>
</evidence>
<evidence type="ECO:0000256" key="6">
    <source>
        <dbReference type="SAM" id="Coils"/>
    </source>
</evidence>
<evidence type="ECO:0000256" key="5">
    <source>
        <dbReference type="RuleBase" id="RU363014"/>
    </source>
</evidence>
<evidence type="ECO:0000256" key="2">
    <source>
        <dbReference type="ARBA" id="ARBA00023110"/>
    </source>
</evidence>
<gene>
    <name evidence="8" type="ORF">EIN_327880</name>
</gene>
<dbReference type="Gene3D" id="3.10.50.40">
    <property type="match status" value="1"/>
</dbReference>
<dbReference type="Pfam" id="PF00639">
    <property type="entry name" value="Rotamase"/>
    <property type="match status" value="1"/>
</dbReference>
<dbReference type="VEuPathDB" id="AmoebaDB:EIN_327880"/>
<dbReference type="PROSITE" id="PS50198">
    <property type="entry name" value="PPIC_PPIASE_2"/>
    <property type="match status" value="1"/>
</dbReference>
<name>A0A0A1U3E6_ENTIV</name>
<feature type="domain" description="PpiC" evidence="7">
    <location>
        <begin position="1"/>
        <end position="111"/>
    </location>
</feature>
<dbReference type="SUPFAM" id="SSF54534">
    <property type="entry name" value="FKBP-like"/>
    <property type="match status" value="1"/>
</dbReference>
<proteinExistence type="predicted"/>
<dbReference type="GO" id="GO:0003755">
    <property type="term" value="F:peptidyl-prolyl cis-trans isomerase activity"/>
    <property type="evidence" value="ECO:0007669"/>
    <property type="project" value="UniProtKB-UniRule"/>
</dbReference>